<keyword evidence="4" id="KW-1185">Reference proteome</keyword>
<dbReference type="InterPro" id="IPR029063">
    <property type="entry name" value="SAM-dependent_MTases_sf"/>
</dbReference>
<evidence type="ECO:0000313" key="4">
    <source>
        <dbReference type="Proteomes" id="UP000578112"/>
    </source>
</evidence>
<reference evidence="3 4" key="1">
    <citation type="submission" date="2020-08" db="EMBL/GenBank/DDBJ databases">
        <title>Sequencing the genomes of 1000 actinobacteria strains.</title>
        <authorList>
            <person name="Klenk H.-P."/>
        </authorList>
    </citation>
    <scope>NUCLEOTIDE SEQUENCE [LARGE SCALE GENOMIC DNA]</scope>
    <source>
        <strain evidence="3 4">DSM 43149</strain>
    </source>
</reference>
<dbReference type="GO" id="GO:0008168">
    <property type="term" value="F:methyltransferase activity"/>
    <property type="evidence" value="ECO:0007669"/>
    <property type="project" value="UniProtKB-KW"/>
</dbReference>
<dbReference type="CDD" id="cd02440">
    <property type="entry name" value="AdoMet_MTases"/>
    <property type="match status" value="1"/>
</dbReference>
<keyword evidence="1" id="KW-0808">Transferase</keyword>
<dbReference type="SUPFAM" id="SSF53335">
    <property type="entry name" value="S-adenosyl-L-methionine-dependent methyltransferases"/>
    <property type="match status" value="1"/>
</dbReference>
<dbReference type="InterPro" id="IPR041698">
    <property type="entry name" value="Methyltransf_25"/>
</dbReference>
<dbReference type="RefSeq" id="WP_184997059.1">
    <property type="nucleotide sequence ID" value="NZ_BOMK01000077.1"/>
</dbReference>
<dbReference type="EMBL" id="JACHNH010000001">
    <property type="protein sequence ID" value="MBB4766050.1"/>
    <property type="molecule type" value="Genomic_DNA"/>
</dbReference>
<evidence type="ECO:0000259" key="2">
    <source>
        <dbReference type="Pfam" id="PF13649"/>
    </source>
</evidence>
<dbReference type="AlphaFoldDB" id="A0A7W7I418"/>
<sequence>MTDTDWLADVGCGTGRVTAHLHGLGLPAFGVDLSPGMIAMARRDHPGIRFDVGSMTDLDLADSSVTGLVAWFSIIHVPDEEVRAAFHRFRRVLRPEGALLLGFFVGDDSTLRTEGYGGHPMRVYVHRRPVERIAEWLEQAGFRVEVSMLHHPSETVTGGMLIARPRRG</sequence>
<keyword evidence="3" id="KW-0489">Methyltransferase</keyword>
<dbReference type="PANTHER" id="PTHR43861">
    <property type="entry name" value="TRANS-ACONITATE 2-METHYLTRANSFERASE-RELATED"/>
    <property type="match status" value="1"/>
</dbReference>
<keyword evidence="3" id="KW-0830">Ubiquinone</keyword>
<name>A0A7W7I418_9ACTN</name>
<dbReference type="Proteomes" id="UP000578112">
    <property type="component" value="Unassembled WGS sequence"/>
</dbReference>
<evidence type="ECO:0000256" key="1">
    <source>
        <dbReference type="ARBA" id="ARBA00022679"/>
    </source>
</evidence>
<accession>A0A7W7I418</accession>
<protein>
    <submittedName>
        <fullName evidence="3">Ubiquinone/menaquinone biosynthesis C-methylase UbiE</fullName>
    </submittedName>
</protein>
<gene>
    <name evidence="3" type="ORF">BJ971_006606</name>
</gene>
<proteinExistence type="predicted"/>
<dbReference type="Gene3D" id="3.40.50.150">
    <property type="entry name" value="Vaccinia Virus protein VP39"/>
    <property type="match status" value="1"/>
</dbReference>
<evidence type="ECO:0000313" key="3">
    <source>
        <dbReference type="EMBL" id="MBB4766050.1"/>
    </source>
</evidence>
<feature type="domain" description="Methyltransferase" evidence="2">
    <location>
        <begin position="9"/>
        <end position="97"/>
    </location>
</feature>
<organism evidence="3 4">
    <name type="scientific">Actinoplanes digitatis</name>
    <dbReference type="NCBI Taxonomy" id="1868"/>
    <lineage>
        <taxon>Bacteria</taxon>
        <taxon>Bacillati</taxon>
        <taxon>Actinomycetota</taxon>
        <taxon>Actinomycetes</taxon>
        <taxon>Micromonosporales</taxon>
        <taxon>Micromonosporaceae</taxon>
        <taxon>Actinoplanes</taxon>
    </lineage>
</organism>
<dbReference type="Pfam" id="PF13649">
    <property type="entry name" value="Methyltransf_25"/>
    <property type="match status" value="1"/>
</dbReference>
<comment type="caution">
    <text evidence="3">The sequence shown here is derived from an EMBL/GenBank/DDBJ whole genome shotgun (WGS) entry which is preliminary data.</text>
</comment>
<dbReference type="GO" id="GO:0032259">
    <property type="term" value="P:methylation"/>
    <property type="evidence" value="ECO:0007669"/>
    <property type="project" value="UniProtKB-KW"/>
</dbReference>